<protein>
    <submittedName>
        <fullName evidence="1">Integron gene cassette protein</fullName>
    </submittedName>
</protein>
<reference evidence="1" key="1">
    <citation type="submission" date="2020-01" db="EMBL/GenBank/DDBJ databases">
        <authorList>
            <person name="Meier V. D."/>
            <person name="Meier V D."/>
        </authorList>
    </citation>
    <scope>NUCLEOTIDE SEQUENCE</scope>
    <source>
        <strain evidence="1">HLG_WM_MAG_01</strain>
    </source>
</reference>
<evidence type="ECO:0000313" key="1">
    <source>
        <dbReference type="EMBL" id="CAA6828338.1"/>
    </source>
</evidence>
<proteinExistence type="predicted"/>
<dbReference type="EMBL" id="CACVAS010000170">
    <property type="protein sequence ID" value="CAA6828338.1"/>
    <property type="molecule type" value="Genomic_DNA"/>
</dbReference>
<gene>
    <name evidence="1" type="ORF">HELGO_WM1954</name>
</gene>
<name>A0A6S6U9J3_9BACT</name>
<sequence length="77" mass="9501">MRHYRLKKCWSQIELGMTLQEAERIMKFQFNLDSENKKGRIVYSNHEKDYLPFYIVIDKMTDKIIRKREIQALDELY</sequence>
<dbReference type="AlphaFoldDB" id="A0A6S6U9J3"/>
<accession>A0A6S6U9J3</accession>
<organism evidence="1">
    <name type="scientific">uncultured Sulfurovum sp</name>
    <dbReference type="NCBI Taxonomy" id="269237"/>
    <lineage>
        <taxon>Bacteria</taxon>
        <taxon>Pseudomonadati</taxon>
        <taxon>Campylobacterota</taxon>
        <taxon>Epsilonproteobacteria</taxon>
        <taxon>Campylobacterales</taxon>
        <taxon>Sulfurovaceae</taxon>
        <taxon>Sulfurovum</taxon>
        <taxon>environmental samples</taxon>
    </lineage>
</organism>